<dbReference type="CDD" id="cd02440">
    <property type="entry name" value="AdoMet_MTases"/>
    <property type="match status" value="1"/>
</dbReference>
<keyword evidence="3" id="KW-1185">Reference proteome</keyword>
<keyword evidence="2" id="KW-0489">Methyltransferase</keyword>
<dbReference type="RefSeq" id="WP_090724341.1">
    <property type="nucleotide sequence ID" value="NZ_FOOU01000002.1"/>
</dbReference>
<feature type="domain" description="Methyltransferase type 11" evidence="1">
    <location>
        <begin position="36"/>
        <end position="135"/>
    </location>
</feature>
<dbReference type="Proteomes" id="UP000198623">
    <property type="component" value="Unassembled WGS sequence"/>
</dbReference>
<dbReference type="InterPro" id="IPR052356">
    <property type="entry name" value="Thiol_S-MT"/>
</dbReference>
<evidence type="ECO:0000313" key="2">
    <source>
        <dbReference type="EMBL" id="SFF94029.1"/>
    </source>
</evidence>
<dbReference type="Pfam" id="PF08241">
    <property type="entry name" value="Methyltransf_11"/>
    <property type="match status" value="1"/>
</dbReference>
<dbReference type="PANTHER" id="PTHR45036">
    <property type="entry name" value="METHYLTRANSFERASE LIKE 7B"/>
    <property type="match status" value="1"/>
</dbReference>
<dbReference type="STRING" id="1045558.SAMN05216175_10244"/>
<dbReference type="GO" id="GO:0032259">
    <property type="term" value="P:methylation"/>
    <property type="evidence" value="ECO:0007669"/>
    <property type="project" value="UniProtKB-KW"/>
</dbReference>
<dbReference type="GO" id="GO:0008757">
    <property type="term" value="F:S-adenosylmethionine-dependent methyltransferase activity"/>
    <property type="evidence" value="ECO:0007669"/>
    <property type="project" value="InterPro"/>
</dbReference>
<evidence type="ECO:0000259" key="1">
    <source>
        <dbReference type="Pfam" id="PF08241"/>
    </source>
</evidence>
<reference evidence="3" key="1">
    <citation type="submission" date="2016-10" db="EMBL/GenBank/DDBJ databases">
        <authorList>
            <person name="Varghese N."/>
            <person name="Submissions S."/>
        </authorList>
    </citation>
    <scope>NUCLEOTIDE SEQUENCE [LARGE SCALE GENOMIC DNA]</scope>
    <source>
        <strain evidence="3">CGMCC 1.10971</strain>
    </source>
</reference>
<dbReference type="PANTHER" id="PTHR45036:SF1">
    <property type="entry name" value="METHYLTRANSFERASE LIKE 7A"/>
    <property type="match status" value="1"/>
</dbReference>
<proteinExistence type="predicted"/>
<sequence>MNLYRQHIFPYLLNKVSSKLDADRQRILPYLCGDVLELGAGTGANFSFYSEQIRMLVALEPEAALLRMAARQRSALEAKQAGRLYLVQGDGHDLPLASSSLDAVLCCLVLCSVPDPQRALSEIYRVLKPGGNLVVFEHVKSQNAVTYAFQQMLNPLWKPVACGCHLQRDSLQLIQQAGFNVEGLQTYRHADLPALVGTVLEGVATKPLE</sequence>
<dbReference type="InterPro" id="IPR029063">
    <property type="entry name" value="SAM-dependent_MTases_sf"/>
</dbReference>
<dbReference type="OrthoDB" id="323463at2"/>
<evidence type="ECO:0000313" key="3">
    <source>
        <dbReference type="Proteomes" id="UP000198623"/>
    </source>
</evidence>
<keyword evidence="2" id="KW-0808">Transferase</keyword>
<dbReference type="Gene3D" id="3.40.50.150">
    <property type="entry name" value="Vaccinia Virus protein VP39"/>
    <property type="match status" value="1"/>
</dbReference>
<gene>
    <name evidence="2" type="ORF">SAMN05216175_10244</name>
</gene>
<dbReference type="EMBL" id="FOOU01000002">
    <property type="protein sequence ID" value="SFF94029.1"/>
    <property type="molecule type" value="Genomic_DNA"/>
</dbReference>
<accession>A0A1I2MTL7</accession>
<protein>
    <submittedName>
        <fullName evidence="2">Methyltransferase domain-containing protein</fullName>
    </submittedName>
</protein>
<dbReference type="SUPFAM" id="SSF53335">
    <property type="entry name" value="S-adenosyl-L-methionine-dependent methyltransferases"/>
    <property type="match status" value="1"/>
</dbReference>
<organism evidence="2 3">
    <name type="scientific">Neptunomonas qingdaonensis</name>
    <dbReference type="NCBI Taxonomy" id="1045558"/>
    <lineage>
        <taxon>Bacteria</taxon>
        <taxon>Pseudomonadati</taxon>
        <taxon>Pseudomonadota</taxon>
        <taxon>Gammaproteobacteria</taxon>
        <taxon>Oceanospirillales</taxon>
        <taxon>Oceanospirillaceae</taxon>
        <taxon>Neptunomonas</taxon>
    </lineage>
</organism>
<name>A0A1I2MTL7_9GAMM</name>
<dbReference type="AlphaFoldDB" id="A0A1I2MTL7"/>
<dbReference type="InterPro" id="IPR013216">
    <property type="entry name" value="Methyltransf_11"/>
</dbReference>